<evidence type="ECO:0000313" key="2">
    <source>
        <dbReference type="EMBL" id="GAA3693168.1"/>
    </source>
</evidence>
<proteinExistence type="predicted"/>
<dbReference type="EMBL" id="BAABDC010000001">
    <property type="protein sequence ID" value="GAA3693168.1"/>
    <property type="molecule type" value="Genomic_DNA"/>
</dbReference>
<name>A0ABP7CR09_9MICO</name>
<keyword evidence="3" id="KW-1185">Reference proteome</keyword>
<sequence>MSTTSESDPGRHVPPDWALGQAMNDRDDEDTAGREERAWDLVDSFEAERHDADDDPDEGGEG</sequence>
<feature type="compositionally biased region" description="Basic and acidic residues" evidence="1">
    <location>
        <begin position="31"/>
        <end position="52"/>
    </location>
</feature>
<dbReference type="RefSeq" id="WP_142176068.1">
    <property type="nucleotide sequence ID" value="NZ_BAABDC010000001.1"/>
</dbReference>
<feature type="compositionally biased region" description="Acidic residues" evidence="1">
    <location>
        <begin position="53"/>
        <end position="62"/>
    </location>
</feature>
<dbReference type="Proteomes" id="UP001501468">
    <property type="component" value="Unassembled WGS sequence"/>
</dbReference>
<evidence type="ECO:0000256" key="1">
    <source>
        <dbReference type="SAM" id="MobiDB-lite"/>
    </source>
</evidence>
<evidence type="ECO:0000313" key="3">
    <source>
        <dbReference type="Proteomes" id="UP001501468"/>
    </source>
</evidence>
<organism evidence="2 3">
    <name type="scientific">Terrabacter ginsenosidimutans</name>
    <dbReference type="NCBI Taxonomy" id="490575"/>
    <lineage>
        <taxon>Bacteria</taxon>
        <taxon>Bacillati</taxon>
        <taxon>Actinomycetota</taxon>
        <taxon>Actinomycetes</taxon>
        <taxon>Micrococcales</taxon>
        <taxon>Intrasporangiaceae</taxon>
        <taxon>Terrabacter</taxon>
    </lineage>
</organism>
<gene>
    <name evidence="2" type="ORF">GCM10022399_06960</name>
</gene>
<comment type="caution">
    <text evidence="2">The sequence shown here is derived from an EMBL/GenBank/DDBJ whole genome shotgun (WGS) entry which is preliminary data.</text>
</comment>
<reference evidence="3" key="1">
    <citation type="journal article" date="2019" name="Int. J. Syst. Evol. Microbiol.">
        <title>The Global Catalogue of Microorganisms (GCM) 10K type strain sequencing project: providing services to taxonomists for standard genome sequencing and annotation.</title>
        <authorList>
            <consortium name="The Broad Institute Genomics Platform"/>
            <consortium name="The Broad Institute Genome Sequencing Center for Infectious Disease"/>
            <person name="Wu L."/>
            <person name="Ma J."/>
        </authorList>
    </citation>
    <scope>NUCLEOTIDE SEQUENCE [LARGE SCALE GENOMIC DNA]</scope>
    <source>
        <strain evidence="3">JCM 17125</strain>
    </source>
</reference>
<protein>
    <submittedName>
        <fullName evidence="2">Uncharacterized protein</fullName>
    </submittedName>
</protein>
<accession>A0ABP7CR09</accession>
<feature type="region of interest" description="Disordered" evidence="1">
    <location>
        <begin position="1"/>
        <end position="62"/>
    </location>
</feature>